<name>A0A8T0I354_CERPU</name>
<dbReference type="InterPro" id="IPR011542">
    <property type="entry name" value="SUF_FeS_clus_asmbl_SufD"/>
</dbReference>
<feature type="domain" description="SUF system FeS cluster assembly SufBD core" evidence="1">
    <location>
        <begin position="283"/>
        <end position="510"/>
    </location>
</feature>
<protein>
    <submittedName>
        <fullName evidence="3">Uncharacterized protein</fullName>
    </submittedName>
</protein>
<feature type="domain" description="SUF system FeS cluster assembly SufBD N-terminal" evidence="2">
    <location>
        <begin position="110"/>
        <end position="262"/>
    </location>
</feature>
<dbReference type="AlphaFoldDB" id="A0A8T0I354"/>
<evidence type="ECO:0000313" key="4">
    <source>
        <dbReference type="Proteomes" id="UP000822688"/>
    </source>
</evidence>
<dbReference type="EMBL" id="CM026425">
    <property type="protein sequence ID" value="KAG0577900.1"/>
    <property type="molecule type" value="Genomic_DNA"/>
</dbReference>
<dbReference type="PANTHER" id="PTHR43575:SF1">
    <property type="entry name" value="PROTEIN ABCI7, CHLOROPLASTIC"/>
    <property type="match status" value="1"/>
</dbReference>
<dbReference type="NCBIfam" id="TIGR01981">
    <property type="entry name" value="sufD"/>
    <property type="match status" value="1"/>
</dbReference>
<dbReference type="Pfam" id="PF19295">
    <property type="entry name" value="SufBD_N"/>
    <property type="match status" value="1"/>
</dbReference>
<gene>
    <name evidence="3" type="ORF">KC19_5G190300</name>
</gene>
<evidence type="ECO:0000259" key="2">
    <source>
        <dbReference type="Pfam" id="PF19295"/>
    </source>
</evidence>
<dbReference type="SUPFAM" id="SSF101960">
    <property type="entry name" value="Stabilizer of iron transporter SufD"/>
    <property type="match status" value="1"/>
</dbReference>
<dbReference type="OrthoDB" id="2510at2759"/>
<sequence length="549" mass="58198">MAMAVAAVGAAVAMAGTLRQSAVAPLRVKAVVPAVRFRGAVKLGVGTRASVAGAVKAEESGSGSGSLRDQAEASFSLSKDVAGPDFFILDLAEKLENSVEAEQQGETLGSRALANLRDRSAEKALNSRWPTSKDEAYRFTDVRFLKNLDISPTPTHSVATPDFASGLGLDETETFRLVFVDGVISESLSKVDGLADGAYVGSICKISAENAGSSLSQALEHLGKPAAGTQDDLFTFLNGLGVQDAGVIFAPEGVHIAKPIHVVYYSTGRGGSKHGEEGGTAISLASPRLLVVAETGARVEIIEQFVGAPDQTYWTNTVCEIHIADGAEVSHSCSQEQDRGSVHIKQTQVSQGEKSTYKLVEAEIGGRLSRHNLQVIQLGPETQTEFSTFSLSSQRQVQDLHSRLVLNHPRGISRQLHKCIVTHRSGQAVFDGNVKVNRYAQQTDAGQLSRSLLLAQGATVNVKPNLQIIADDVKCTHGAAISDLEEDQLFYFQARGIDALTARSALVFSFAADVLQSLGNDSLQKRLEGLVKSSLASDGVVNPNVPVGL</sequence>
<dbReference type="Proteomes" id="UP000822688">
    <property type="component" value="Chromosome 5"/>
</dbReference>
<dbReference type="GO" id="GO:0016226">
    <property type="term" value="P:iron-sulfur cluster assembly"/>
    <property type="evidence" value="ECO:0007669"/>
    <property type="project" value="InterPro"/>
</dbReference>
<dbReference type="InterPro" id="IPR045595">
    <property type="entry name" value="SufBD_N"/>
</dbReference>
<reference evidence="3" key="1">
    <citation type="submission" date="2020-06" db="EMBL/GenBank/DDBJ databases">
        <title>WGS assembly of Ceratodon purpureus strain R40.</title>
        <authorList>
            <person name="Carey S.B."/>
            <person name="Jenkins J."/>
            <person name="Shu S."/>
            <person name="Lovell J.T."/>
            <person name="Sreedasyam A."/>
            <person name="Maumus F."/>
            <person name="Tiley G.P."/>
            <person name="Fernandez-Pozo N."/>
            <person name="Barry K."/>
            <person name="Chen C."/>
            <person name="Wang M."/>
            <person name="Lipzen A."/>
            <person name="Daum C."/>
            <person name="Saski C.A."/>
            <person name="Payton A.C."/>
            <person name="Mcbreen J.C."/>
            <person name="Conrad R.E."/>
            <person name="Kollar L.M."/>
            <person name="Olsson S."/>
            <person name="Huttunen S."/>
            <person name="Landis J.B."/>
            <person name="Wickett N.J."/>
            <person name="Johnson M.G."/>
            <person name="Rensing S.A."/>
            <person name="Grimwood J."/>
            <person name="Schmutz J."/>
            <person name="Mcdaniel S.F."/>
        </authorList>
    </citation>
    <scope>NUCLEOTIDE SEQUENCE</scope>
    <source>
        <strain evidence="3">R40</strain>
    </source>
</reference>
<dbReference type="InterPro" id="IPR000825">
    <property type="entry name" value="SUF_FeS_clus_asmbl_SufBD_core"/>
</dbReference>
<evidence type="ECO:0000259" key="1">
    <source>
        <dbReference type="Pfam" id="PF01458"/>
    </source>
</evidence>
<dbReference type="InterPro" id="IPR055346">
    <property type="entry name" value="Fe-S_cluster_assembly_SufBD"/>
</dbReference>
<dbReference type="PANTHER" id="PTHR43575">
    <property type="entry name" value="PROTEIN ABCI7, CHLOROPLASTIC"/>
    <property type="match status" value="1"/>
</dbReference>
<evidence type="ECO:0000313" key="3">
    <source>
        <dbReference type="EMBL" id="KAG0577900.1"/>
    </source>
</evidence>
<dbReference type="InterPro" id="IPR037284">
    <property type="entry name" value="SUF_FeS_clus_asmbl_SufBD_sf"/>
</dbReference>
<proteinExistence type="predicted"/>
<organism evidence="3 4">
    <name type="scientific">Ceratodon purpureus</name>
    <name type="common">Fire moss</name>
    <name type="synonym">Dicranum purpureum</name>
    <dbReference type="NCBI Taxonomy" id="3225"/>
    <lineage>
        <taxon>Eukaryota</taxon>
        <taxon>Viridiplantae</taxon>
        <taxon>Streptophyta</taxon>
        <taxon>Embryophyta</taxon>
        <taxon>Bryophyta</taxon>
        <taxon>Bryophytina</taxon>
        <taxon>Bryopsida</taxon>
        <taxon>Dicranidae</taxon>
        <taxon>Pseudoditrichales</taxon>
        <taxon>Ditrichaceae</taxon>
        <taxon>Ceratodon</taxon>
    </lineage>
</organism>
<keyword evidence="4" id="KW-1185">Reference proteome</keyword>
<accession>A0A8T0I354</accession>
<comment type="caution">
    <text evidence="3">The sequence shown here is derived from an EMBL/GenBank/DDBJ whole genome shotgun (WGS) entry which is preliminary data.</text>
</comment>
<dbReference type="Pfam" id="PF01458">
    <property type="entry name" value="SUFBD_core"/>
    <property type="match status" value="1"/>
</dbReference>